<evidence type="ECO:0000313" key="3">
    <source>
        <dbReference type="Proteomes" id="UP001383192"/>
    </source>
</evidence>
<dbReference type="AlphaFoldDB" id="A0AAW0D7Y3"/>
<gene>
    <name evidence="2" type="ORF">VNI00_006131</name>
</gene>
<dbReference type="Pfam" id="PF12937">
    <property type="entry name" value="F-box-like"/>
    <property type="match status" value="1"/>
</dbReference>
<name>A0AAW0D7Y3_9AGAR</name>
<evidence type="ECO:0000313" key="2">
    <source>
        <dbReference type="EMBL" id="KAK7047803.1"/>
    </source>
</evidence>
<dbReference type="Proteomes" id="UP001383192">
    <property type="component" value="Unassembled WGS sequence"/>
</dbReference>
<proteinExistence type="predicted"/>
<reference evidence="2 3" key="1">
    <citation type="submission" date="2024-01" db="EMBL/GenBank/DDBJ databases">
        <title>A draft genome for a cacao thread blight-causing isolate of Paramarasmius palmivorus.</title>
        <authorList>
            <person name="Baruah I.K."/>
            <person name="Bukari Y."/>
            <person name="Amoako-Attah I."/>
            <person name="Meinhardt L.W."/>
            <person name="Bailey B.A."/>
            <person name="Cohen S.P."/>
        </authorList>
    </citation>
    <scope>NUCLEOTIDE SEQUENCE [LARGE SCALE GENOMIC DNA]</scope>
    <source>
        <strain evidence="2 3">GH-12</strain>
    </source>
</reference>
<feature type="domain" description="F-box" evidence="1">
    <location>
        <begin position="30"/>
        <end position="90"/>
    </location>
</feature>
<dbReference type="Gene3D" id="1.20.1280.50">
    <property type="match status" value="1"/>
</dbReference>
<sequence length="488" mass="55286">MEIVGTLKAQRSALCERVGQRRSLLSSLRKMPPEILCHIFILVHDSSDYSLELSRHRRTRSNASYIVSLSQVSSHWRQMTLSLPELWSSIAVDVGFVREEDGSIIDTHLRNAGTHPLKLRIQRDIVRYSYPSVDALWMIVKDLHRCEKLDLVNIDGKVLDKAFQERQLPRLSFPHLRSYGDASSRLGYVSEFSRWIWEALCNAPKLVRLYTSYFHDPATSGLPYHQLTTVHIISMTPCQILNVVRATSSLEALVIIPFRSDPEPELSAMLPVVCSSLQTISINIAGYLQHRSNSQFQSLLALLRMPALKRLEVQVLLPSPLSFFPMIQYSSGTLQEIVWNSDSESLFESESLQTLYTDIVQSLPNLRSFRAFNEGTTALEHVLRLIRMLTITSSQPVLAPQLTTLHLAESSAQVTVDYTIEFLDMIESRDSLGERVGVARLVDAKLEYRGIETGSASEGGYSVEERIEKLAKRGVRCELQECESNMYV</sequence>
<comment type="caution">
    <text evidence="2">The sequence shown here is derived from an EMBL/GenBank/DDBJ whole genome shotgun (WGS) entry which is preliminary data.</text>
</comment>
<organism evidence="2 3">
    <name type="scientific">Paramarasmius palmivorus</name>
    <dbReference type="NCBI Taxonomy" id="297713"/>
    <lineage>
        <taxon>Eukaryota</taxon>
        <taxon>Fungi</taxon>
        <taxon>Dikarya</taxon>
        <taxon>Basidiomycota</taxon>
        <taxon>Agaricomycotina</taxon>
        <taxon>Agaricomycetes</taxon>
        <taxon>Agaricomycetidae</taxon>
        <taxon>Agaricales</taxon>
        <taxon>Marasmiineae</taxon>
        <taxon>Marasmiaceae</taxon>
        <taxon>Paramarasmius</taxon>
    </lineage>
</organism>
<protein>
    <recommendedName>
        <fullName evidence="1">F-box domain-containing protein</fullName>
    </recommendedName>
</protein>
<keyword evidence="3" id="KW-1185">Reference proteome</keyword>
<dbReference type="EMBL" id="JAYKXP010000018">
    <property type="protein sequence ID" value="KAK7047803.1"/>
    <property type="molecule type" value="Genomic_DNA"/>
</dbReference>
<evidence type="ECO:0000259" key="1">
    <source>
        <dbReference type="Pfam" id="PF12937"/>
    </source>
</evidence>
<accession>A0AAW0D7Y3</accession>
<dbReference type="InterPro" id="IPR001810">
    <property type="entry name" value="F-box_dom"/>
</dbReference>